<dbReference type="NCBIfam" id="TIGR00370">
    <property type="entry name" value="5-oxoprolinase subunit PxpB"/>
    <property type="match status" value="1"/>
</dbReference>
<dbReference type="PANTHER" id="PTHR34698">
    <property type="entry name" value="5-OXOPROLINASE SUBUNIT B"/>
    <property type="match status" value="1"/>
</dbReference>
<organism evidence="5 6">
    <name type="scientific">Rasiella rasia</name>
    <dbReference type="NCBI Taxonomy" id="2744027"/>
    <lineage>
        <taxon>Bacteria</taxon>
        <taxon>Pseudomonadati</taxon>
        <taxon>Bacteroidota</taxon>
        <taxon>Flavobacteriia</taxon>
        <taxon>Flavobacteriales</taxon>
        <taxon>Flavobacteriaceae</taxon>
        <taxon>Rasiella</taxon>
    </lineage>
</organism>
<protein>
    <submittedName>
        <fullName evidence="5">5-oxoprolinase subunit PxpB</fullName>
        <ecNumber evidence="5">3.5.2.9</ecNumber>
    </submittedName>
</protein>
<reference evidence="5 6" key="1">
    <citation type="submission" date="2020-02" db="EMBL/GenBank/DDBJ databases">
        <title>Complete genome sequence of Flavobacteriaceae bacterium.</title>
        <authorList>
            <person name="Kim S.-J."/>
            <person name="Kim Y.-S."/>
            <person name="Kim K.-H."/>
        </authorList>
    </citation>
    <scope>NUCLEOTIDE SEQUENCE [LARGE SCALE GENOMIC DNA]</scope>
    <source>
        <strain evidence="5 6">RR4-40</strain>
    </source>
</reference>
<evidence type="ECO:0000256" key="3">
    <source>
        <dbReference type="ARBA" id="ARBA00022840"/>
    </source>
</evidence>
<dbReference type="SMART" id="SM00796">
    <property type="entry name" value="AHS1"/>
    <property type="match status" value="1"/>
</dbReference>
<dbReference type="InterPro" id="IPR010016">
    <property type="entry name" value="PxpB"/>
</dbReference>
<evidence type="ECO:0000313" key="5">
    <source>
        <dbReference type="EMBL" id="QIE58219.1"/>
    </source>
</evidence>
<feature type="domain" description="Carboxyltransferase" evidence="4">
    <location>
        <begin position="4"/>
        <end position="205"/>
    </location>
</feature>
<dbReference type="Gene3D" id="3.30.1360.40">
    <property type="match status" value="1"/>
</dbReference>
<gene>
    <name evidence="5" type="primary">pxpB</name>
    <name evidence="5" type="ORF">G5B37_01145</name>
</gene>
<dbReference type="KEGG" id="mgel:G5B37_01145"/>
<evidence type="ECO:0000256" key="1">
    <source>
        <dbReference type="ARBA" id="ARBA00022741"/>
    </source>
</evidence>
<dbReference type="PANTHER" id="PTHR34698:SF2">
    <property type="entry name" value="5-OXOPROLINASE SUBUNIT B"/>
    <property type="match status" value="1"/>
</dbReference>
<name>A0A6G6GI45_9FLAO</name>
<dbReference type="InterPro" id="IPR029000">
    <property type="entry name" value="Cyclophilin-like_dom_sf"/>
</dbReference>
<evidence type="ECO:0000259" key="4">
    <source>
        <dbReference type="SMART" id="SM00796"/>
    </source>
</evidence>
<dbReference type="EMBL" id="CP049057">
    <property type="protein sequence ID" value="QIE58219.1"/>
    <property type="molecule type" value="Genomic_DNA"/>
</dbReference>
<dbReference type="InterPro" id="IPR003833">
    <property type="entry name" value="CT_C_D"/>
</dbReference>
<dbReference type="EC" id="3.5.2.9" evidence="5"/>
<keyword evidence="6" id="KW-1185">Reference proteome</keyword>
<keyword evidence="1" id="KW-0547">Nucleotide-binding</keyword>
<sequence>MKAPTIFISTPHSLFLQWDGAISEETERTILQTTMVIQSHFVEDIIEVVPSYKELAIYLKPTVHAVAFQARLKAVLLKSALTNSNTTRYLITVPVCYDKAYGTDIQAVANYHSCSVTTVIERHSAALYRVSFLGFLPGFPYLTGLPTHLHTPRKKTPRPRIDAGSVGIGGEQTGIYPQNSPGGWNIIGKSPLQFFDVSHKLPSLVQAGDLVKFSPIKLDRFQQIQAEIAAGSYSLQKRVYD</sequence>
<dbReference type="SUPFAM" id="SSF160467">
    <property type="entry name" value="PH0987 N-terminal domain-like"/>
    <property type="match status" value="1"/>
</dbReference>
<dbReference type="GO" id="GO:0005524">
    <property type="term" value="F:ATP binding"/>
    <property type="evidence" value="ECO:0007669"/>
    <property type="project" value="UniProtKB-KW"/>
</dbReference>
<accession>A0A6G6GI45</accession>
<dbReference type="AlphaFoldDB" id="A0A6G6GI45"/>
<dbReference type="Gene3D" id="2.40.100.10">
    <property type="entry name" value="Cyclophilin-like"/>
    <property type="match status" value="1"/>
</dbReference>
<dbReference type="GO" id="GO:0017168">
    <property type="term" value="F:5-oxoprolinase (ATP-hydrolyzing) activity"/>
    <property type="evidence" value="ECO:0007669"/>
    <property type="project" value="UniProtKB-EC"/>
</dbReference>
<dbReference type="Pfam" id="PF02682">
    <property type="entry name" value="CT_C_D"/>
    <property type="match status" value="1"/>
</dbReference>
<dbReference type="SUPFAM" id="SSF50891">
    <property type="entry name" value="Cyclophilin-like"/>
    <property type="match status" value="1"/>
</dbReference>
<evidence type="ECO:0000256" key="2">
    <source>
        <dbReference type="ARBA" id="ARBA00022801"/>
    </source>
</evidence>
<dbReference type="RefSeq" id="WP_164678226.1">
    <property type="nucleotide sequence ID" value="NZ_CP049057.1"/>
</dbReference>
<proteinExistence type="predicted"/>
<evidence type="ECO:0000313" key="6">
    <source>
        <dbReference type="Proteomes" id="UP000505306"/>
    </source>
</evidence>
<keyword evidence="2 5" id="KW-0378">Hydrolase</keyword>
<keyword evidence="3" id="KW-0067">ATP-binding</keyword>
<dbReference type="Proteomes" id="UP000505306">
    <property type="component" value="Chromosome"/>
</dbReference>